<proteinExistence type="predicted"/>
<organism evidence="1 2">
    <name type="scientific">Acrodontium crateriforme</name>
    <dbReference type="NCBI Taxonomy" id="150365"/>
    <lineage>
        <taxon>Eukaryota</taxon>
        <taxon>Fungi</taxon>
        <taxon>Dikarya</taxon>
        <taxon>Ascomycota</taxon>
        <taxon>Pezizomycotina</taxon>
        <taxon>Dothideomycetes</taxon>
        <taxon>Dothideomycetidae</taxon>
        <taxon>Mycosphaerellales</taxon>
        <taxon>Teratosphaeriaceae</taxon>
        <taxon>Acrodontium</taxon>
    </lineage>
</organism>
<keyword evidence="2" id="KW-1185">Reference proteome</keyword>
<evidence type="ECO:0000313" key="1">
    <source>
        <dbReference type="EMBL" id="WPG97806.1"/>
    </source>
</evidence>
<dbReference type="AlphaFoldDB" id="A0AAQ3LXI0"/>
<dbReference type="PANTHER" id="PTHR42085:SF1">
    <property type="entry name" value="F-BOX DOMAIN-CONTAINING PROTEIN"/>
    <property type="match status" value="1"/>
</dbReference>
<sequence>MTPAEHPPNLLTIPCELRNAVYVLVFDHSVTYPKQPLPVAEEREGDLLQINADELFENDSVTSRRPSHHLAPLRTCRQIHDEAHLMAVSLTTFHVRDDDTLPDCFIQRSSRLRTSKLSAIRHMTLAARISQLRALNEEWNGRPFGNELLKLDTLQITPRRPSVAGPYARVSALSQGHTLAYVFVETFKALRNVNMLVVRNDGCFDPETWRIAYRSVIYRMWRWGGAECGVRFEGPDENDPDPSFKVYFGRCDAKEKPRGHEVGAEVYRLAEMTGELPNIDDAGVDP</sequence>
<dbReference type="InterPro" id="IPR038883">
    <property type="entry name" value="AN11006-like"/>
</dbReference>
<reference evidence="1 2" key="1">
    <citation type="submission" date="2023-11" db="EMBL/GenBank/DDBJ databases">
        <title>An acidophilic fungus is an integral part of prey digestion in a carnivorous sundew plant.</title>
        <authorList>
            <person name="Tsai I.J."/>
        </authorList>
    </citation>
    <scope>NUCLEOTIDE SEQUENCE [LARGE SCALE GENOMIC DNA]</scope>
    <source>
        <strain evidence="1">169a</strain>
    </source>
</reference>
<dbReference type="EMBL" id="CP138580">
    <property type="protein sequence ID" value="WPG97806.1"/>
    <property type="molecule type" value="Genomic_DNA"/>
</dbReference>
<name>A0AAQ3LXI0_9PEZI</name>
<protein>
    <submittedName>
        <fullName evidence="1">Uncharacterized protein</fullName>
    </submittedName>
</protein>
<dbReference type="PANTHER" id="PTHR42085">
    <property type="entry name" value="F-BOX DOMAIN-CONTAINING PROTEIN"/>
    <property type="match status" value="1"/>
</dbReference>
<accession>A0AAQ3LXI0</accession>
<gene>
    <name evidence="1" type="ORF">R9X50_00058700</name>
</gene>
<dbReference type="Proteomes" id="UP001303373">
    <property type="component" value="Chromosome 1"/>
</dbReference>
<evidence type="ECO:0000313" key="2">
    <source>
        <dbReference type="Proteomes" id="UP001303373"/>
    </source>
</evidence>